<sequence>MWTDYRFKKAAIGNYIRLQAFSIEASILTANLLPTHASKSQCIEFNNCSPFLGILITYSSNKSKISRQNRCRHHAVTRINLSKLEYLPGLMTLAASCGGETVTLLSLQR</sequence>
<protein>
    <submittedName>
        <fullName evidence="1">Uncharacterized protein</fullName>
    </submittedName>
</protein>
<accession>A0A0V0T4A6</accession>
<dbReference type="AlphaFoldDB" id="A0A0V0T4A6"/>
<keyword evidence="2" id="KW-1185">Reference proteome</keyword>
<evidence type="ECO:0000313" key="2">
    <source>
        <dbReference type="Proteomes" id="UP000055048"/>
    </source>
</evidence>
<gene>
    <name evidence="1" type="ORF">T05_13423</name>
</gene>
<name>A0A0V0T4A6_9BILA</name>
<reference evidence="1 2" key="1">
    <citation type="submission" date="2015-01" db="EMBL/GenBank/DDBJ databases">
        <title>Evolution of Trichinella species and genotypes.</title>
        <authorList>
            <person name="Korhonen P.K."/>
            <person name="Edoardo P."/>
            <person name="Giuseppe L.R."/>
            <person name="Gasser R.B."/>
        </authorList>
    </citation>
    <scope>NUCLEOTIDE SEQUENCE [LARGE SCALE GENOMIC DNA]</scope>
    <source>
        <strain evidence="1">ISS417</strain>
    </source>
</reference>
<dbReference type="EMBL" id="JYDJ01000734">
    <property type="protein sequence ID" value="KRX33685.1"/>
    <property type="molecule type" value="Genomic_DNA"/>
</dbReference>
<proteinExistence type="predicted"/>
<evidence type="ECO:0000313" key="1">
    <source>
        <dbReference type="EMBL" id="KRX33685.1"/>
    </source>
</evidence>
<comment type="caution">
    <text evidence="1">The sequence shown here is derived from an EMBL/GenBank/DDBJ whole genome shotgun (WGS) entry which is preliminary data.</text>
</comment>
<dbReference type="Proteomes" id="UP000055048">
    <property type="component" value="Unassembled WGS sequence"/>
</dbReference>
<dbReference type="OrthoDB" id="10562336at2759"/>
<organism evidence="1 2">
    <name type="scientific">Trichinella murrelli</name>
    <dbReference type="NCBI Taxonomy" id="144512"/>
    <lineage>
        <taxon>Eukaryota</taxon>
        <taxon>Metazoa</taxon>
        <taxon>Ecdysozoa</taxon>
        <taxon>Nematoda</taxon>
        <taxon>Enoplea</taxon>
        <taxon>Dorylaimia</taxon>
        <taxon>Trichinellida</taxon>
        <taxon>Trichinellidae</taxon>
        <taxon>Trichinella</taxon>
    </lineage>
</organism>